<protein>
    <submittedName>
        <fullName evidence="4">Signal peptide peptidase SppA</fullName>
    </submittedName>
</protein>
<name>A0A1M7D8X4_9HYPH</name>
<dbReference type="GO" id="GO:0006508">
    <property type="term" value="P:proteolysis"/>
    <property type="evidence" value="ECO:0007669"/>
    <property type="project" value="InterPro"/>
</dbReference>
<dbReference type="EMBL" id="FRBW01000001">
    <property type="protein sequence ID" value="SHL75890.1"/>
    <property type="molecule type" value="Genomic_DNA"/>
</dbReference>
<dbReference type="RefSeq" id="WP_073010516.1">
    <property type="nucleotide sequence ID" value="NZ_FRBW01000001.1"/>
</dbReference>
<gene>
    <name evidence="4" type="ORF">SAMN05444272_1407</name>
</gene>
<dbReference type="Proteomes" id="UP000186002">
    <property type="component" value="Unassembled WGS sequence"/>
</dbReference>
<dbReference type="STRING" id="735517.SAMN05444272_1407"/>
<dbReference type="GO" id="GO:0008233">
    <property type="term" value="F:peptidase activity"/>
    <property type="evidence" value="ECO:0007669"/>
    <property type="project" value="InterPro"/>
</dbReference>
<evidence type="ECO:0000256" key="2">
    <source>
        <dbReference type="SAM" id="MobiDB-lite"/>
    </source>
</evidence>
<feature type="compositionally biased region" description="Polar residues" evidence="2">
    <location>
        <begin position="294"/>
        <end position="307"/>
    </location>
</feature>
<feature type="domain" description="Peptidase S49" evidence="3">
    <location>
        <begin position="144"/>
        <end position="287"/>
    </location>
</feature>
<accession>A0A1M7D8X4</accession>
<feature type="region of interest" description="Disordered" evidence="2">
    <location>
        <begin position="294"/>
        <end position="316"/>
    </location>
</feature>
<dbReference type="Gene3D" id="6.20.330.10">
    <property type="match status" value="1"/>
</dbReference>
<dbReference type="PANTHER" id="PTHR42987">
    <property type="entry name" value="PEPTIDASE S49"/>
    <property type="match status" value="1"/>
</dbReference>
<proteinExistence type="inferred from homology"/>
<dbReference type="SUPFAM" id="SSF52096">
    <property type="entry name" value="ClpP/crotonase"/>
    <property type="match status" value="1"/>
</dbReference>
<sequence>MSYPNELTFARIASQVFGAPLLLAEAQGLILGNYLASRMSGAALPEPQGNRFKGEDVFEDRGQGPEWQGFARIGSTARIGLMGELVNRGAWLGSYSGLTSYEGFSEQLDRALSDSSIETILLDVNTPGGAAHGMLETARSIKAASQKKRVIAMVNTMAASAGYGLVSGASEIVMTESSEVGSIGVLLMHFDRSKQLEAQGVQATVLHAGQRKVDGHPFGPLEGDAKAALETRIQGIMDKFVGLVAEHRGLDPDAVRQLEAAILPADEAISAGLADRVGTFDGILSDLTRADQRISSQKRGFSMSTPENEPAANGSGITQAQLEKAVADALTDGAKTGRAAERERIGAIIGSEEAKGREQLAAHFAFKTEMDPDAALAALAASASAAPEKTETFADRKSGAANADFDLGGPAKGEKKASSLSAAVDRQISAMRR</sequence>
<evidence type="ECO:0000313" key="4">
    <source>
        <dbReference type="EMBL" id="SHL75890.1"/>
    </source>
</evidence>
<comment type="similarity">
    <text evidence="1">Belongs to the peptidase S49 family.</text>
</comment>
<reference evidence="4 5" key="1">
    <citation type="submission" date="2016-11" db="EMBL/GenBank/DDBJ databases">
        <authorList>
            <person name="Jaros S."/>
            <person name="Januszkiewicz K."/>
            <person name="Wedrychowicz H."/>
        </authorList>
    </citation>
    <scope>NUCLEOTIDE SEQUENCE [LARGE SCALE GENOMIC DNA]</scope>
    <source>
        <strain evidence="4 5">DSM 22153</strain>
    </source>
</reference>
<dbReference type="InterPro" id="IPR033855">
    <property type="entry name" value="Protein_C"/>
</dbReference>
<evidence type="ECO:0000313" key="5">
    <source>
        <dbReference type="Proteomes" id="UP000186002"/>
    </source>
</evidence>
<dbReference type="PANTHER" id="PTHR42987:SF4">
    <property type="entry name" value="PROTEASE SOHB-RELATED"/>
    <property type="match status" value="1"/>
</dbReference>
<organism evidence="4 5">
    <name type="scientific">Roseibium suaedae</name>
    <dbReference type="NCBI Taxonomy" id="735517"/>
    <lineage>
        <taxon>Bacteria</taxon>
        <taxon>Pseudomonadati</taxon>
        <taxon>Pseudomonadota</taxon>
        <taxon>Alphaproteobacteria</taxon>
        <taxon>Hyphomicrobiales</taxon>
        <taxon>Stappiaceae</taxon>
        <taxon>Roseibium</taxon>
    </lineage>
</organism>
<keyword evidence="5" id="KW-1185">Reference proteome</keyword>
<dbReference type="InterPro" id="IPR002142">
    <property type="entry name" value="Peptidase_S49"/>
</dbReference>
<dbReference type="OrthoDB" id="266140at2"/>
<dbReference type="InterPro" id="IPR029045">
    <property type="entry name" value="ClpP/crotonase-like_dom_sf"/>
</dbReference>
<evidence type="ECO:0000256" key="1">
    <source>
        <dbReference type="ARBA" id="ARBA00008683"/>
    </source>
</evidence>
<dbReference type="Gene3D" id="3.90.226.10">
    <property type="entry name" value="2-enoyl-CoA Hydratase, Chain A, domain 1"/>
    <property type="match status" value="1"/>
</dbReference>
<dbReference type="AlphaFoldDB" id="A0A1M7D8X4"/>
<feature type="compositionally biased region" description="Basic and acidic residues" evidence="2">
    <location>
        <begin position="388"/>
        <end position="398"/>
    </location>
</feature>
<dbReference type="CDD" id="cd07022">
    <property type="entry name" value="S49_Sppa_36K_type"/>
    <property type="match status" value="1"/>
</dbReference>
<feature type="region of interest" description="Disordered" evidence="2">
    <location>
        <begin position="386"/>
        <end position="433"/>
    </location>
</feature>
<evidence type="ECO:0000259" key="3">
    <source>
        <dbReference type="Pfam" id="PF01343"/>
    </source>
</evidence>
<dbReference type="Pfam" id="PF01343">
    <property type="entry name" value="Peptidase_S49"/>
    <property type="match status" value="1"/>
</dbReference>